<sequence>MSALPVARKRGEDRWRRVKMGHRCTKQVTSVQLSCAVVITPYLASTIAASFTTLITPHCSKPPSHFIIPLISQQRGETDRLASASDVAFPQTSIHISAITARSARHFLHPTAALMSQPASGIRIQARRAKKLSSRMIASRKAIILRILRSIDPGSASDPQGCYLYMSSNGDHVNFVNSFASRSQSASITQNDANNQNTSLERREGYGSTAHHYPDDDDDDVEDKFHDAPLHDHIPLGQLTPRKNSSSLSEPDNSSERARESAEPKLEASDNTNNAWQIVDVGARGNISKNFKSVAPFRSNPPTEVEHLIDTRDHVPVGGQSPRNGNGSQTGIEIPAKEQGSVQQLRSSKRGQPSMMFGKPLTSGSRHPAASRSVPDEDKEMVRDLVSNVRTPLRISLPSSNIRRQAMSYQRINPPVPSEHEVHDVTAALKAVAKEFVGAKTVEFKSILDGFKKGLEKDFEKFMDDNVRRILERLTTHSQSRCLESSSQSNYLTLTAHQSANSSAAESSSVRVLVINGRRIASNMSQEPRVAPKRSSNIKAHQRDSEEEELYYS</sequence>
<dbReference type="Proteomes" id="UP000184330">
    <property type="component" value="Unassembled WGS sequence"/>
</dbReference>
<feature type="compositionally biased region" description="Basic and acidic residues" evidence="1">
    <location>
        <begin position="254"/>
        <end position="268"/>
    </location>
</feature>
<proteinExistence type="predicted"/>
<organism evidence="2 3">
    <name type="scientific">Phialocephala subalpina</name>
    <dbReference type="NCBI Taxonomy" id="576137"/>
    <lineage>
        <taxon>Eukaryota</taxon>
        <taxon>Fungi</taxon>
        <taxon>Dikarya</taxon>
        <taxon>Ascomycota</taxon>
        <taxon>Pezizomycotina</taxon>
        <taxon>Leotiomycetes</taxon>
        <taxon>Helotiales</taxon>
        <taxon>Mollisiaceae</taxon>
        <taxon>Phialocephala</taxon>
        <taxon>Phialocephala fortinii species complex</taxon>
    </lineage>
</organism>
<evidence type="ECO:0000256" key="1">
    <source>
        <dbReference type="SAM" id="MobiDB-lite"/>
    </source>
</evidence>
<dbReference type="EMBL" id="FJOG01000110">
    <property type="protein sequence ID" value="CZR70239.1"/>
    <property type="molecule type" value="Genomic_DNA"/>
</dbReference>
<feature type="region of interest" description="Disordered" evidence="1">
    <location>
        <begin position="206"/>
        <end position="273"/>
    </location>
</feature>
<name>A0A1L7XYY3_9HELO</name>
<feature type="region of interest" description="Disordered" evidence="1">
    <location>
        <begin position="313"/>
        <end position="378"/>
    </location>
</feature>
<feature type="compositionally biased region" description="Polar residues" evidence="1">
    <location>
        <begin position="321"/>
        <end position="331"/>
    </location>
</feature>
<protein>
    <submittedName>
        <fullName evidence="2">Uncharacterized protein</fullName>
    </submittedName>
</protein>
<reference evidence="2 3" key="1">
    <citation type="submission" date="2016-03" db="EMBL/GenBank/DDBJ databases">
        <authorList>
            <person name="Ploux O."/>
        </authorList>
    </citation>
    <scope>NUCLEOTIDE SEQUENCE [LARGE SCALE GENOMIC DNA]</scope>
    <source>
        <strain evidence="2 3">UAMH 11012</strain>
    </source>
</reference>
<accession>A0A1L7XYY3</accession>
<feature type="region of interest" description="Disordered" evidence="1">
    <location>
        <begin position="524"/>
        <end position="553"/>
    </location>
</feature>
<evidence type="ECO:0000313" key="3">
    <source>
        <dbReference type="Proteomes" id="UP000184330"/>
    </source>
</evidence>
<gene>
    <name evidence="2" type="ORF">PAC_20140</name>
</gene>
<feature type="compositionally biased region" description="Basic and acidic residues" evidence="1">
    <location>
        <begin position="223"/>
        <end position="234"/>
    </location>
</feature>
<dbReference type="AlphaFoldDB" id="A0A1L7XYY3"/>
<evidence type="ECO:0000313" key="2">
    <source>
        <dbReference type="EMBL" id="CZR70239.1"/>
    </source>
</evidence>
<keyword evidence="3" id="KW-1185">Reference proteome</keyword>